<name>A0ABD4T1X6_9CYAN</name>
<protein>
    <recommendedName>
        <fullName evidence="4">VWFA domain-containing protein</fullName>
    </recommendedName>
</protein>
<reference evidence="2 3" key="1">
    <citation type="journal article" date="2015" name="Genome Announc.">
        <title>Draft Genome Sequence of Filamentous Marine Cyanobacterium Lyngbya confervoides Strain BDU141951.</title>
        <authorList>
            <person name="Chandrababunaidu M.M."/>
            <person name="Sen D."/>
            <person name="Tripathy S."/>
        </authorList>
    </citation>
    <scope>NUCLEOTIDE SEQUENCE [LARGE SCALE GENOMIC DNA]</scope>
    <source>
        <strain evidence="2 3">BDU141951</strain>
    </source>
</reference>
<dbReference type="AlphaFoldDB" id="A0ABD4T1X6"/>
<accession>A0ABD4T1X6</accession>
<feature type="compositionally biased region" description="Polar residues" evidence="1">
    <location>
        <begin position="268"/>
        <end position="286"/>
    </location>
</feature>
<proteinExistence type="predicted"/>
<evidence type="ECO:0008006" key="4">
    <source>
        <dbReference type="Google" id="ProtNLM"/>
    </source>
</evidence>
<dbReference type="RefSeq" id="WP_166274478.1">
    <property type="nucleotide sequence ID" value="NZ_JTHE03000044.1"/>
</dbReference>
<feature type="region of interest" description="Disordered" evidence="1">
    <location>
        <begin position="268"/>
        <end position="293"/>
    </location>
</feature>
<evidence type="ECO:0000313" key="3">
    <source>
        <dbReference type="Proteomes" id="UP000031561"/>
    </source>
</evidence>
<sequence length="461" mass="50576">MNQSIARLLVASLGLIPLGGCGVAVENLDCDLTQRASQSAPATVAANVHVDGSGSMLGYVSPRNPNSEYIQTIELIYNTFSLTPGQRGMPETQFFRSHAPTQAMSASQFRKAKNPDFYDGSNPAFPPVTSNLDQAIVRAEDEAAADQMLVLVTDLNMDEGDNTRLLKKIQGMYFGPNYPQSAIAVIGINSDYSGRVYPVDGGSPYPYPADGGSADRPFYILLMGPQTEVEFYLQALKKDGGNPMAEANISLFTPAQVVKTLAHFNRPQSVPDTGDLSQPGSLNDGNVSLEEPNPDQTELFELSSSATPQRIDYQIPIQASPFAVPIDPASIQFNYQIAYFDKFEKKFIDKSEDPNLQNAFSFENLSLNGDQQLRLETVIDPAALQEMPGIYKYQVDAVVTDFQEPDWWDSWSWESDRDEATDGSKTRGLISFMKNLKNIAATQAKTQQATLGRFCVGLQQN</sequence>
<evidence type="ECO:0000256" key="1">
    <source>
        <dbReference type="SAM" id="MobiDB-lite"/>
    </source>
</evidence>
<comment type="caution">
    <text evidence="2">The sequence shown here is derived from an EMBL/GenBank/DDBJ whole genome shotgun (WGS) entry which is preliminary data.</text>
</comment>
<keyword evidence="3" id="KW-1185">Reference proteome</keyword>
<dbReference type="Proteomes" id="UP000031561">
    <property type="component" value="Unassembled WGS sequence"/>
</dbReference>
<gene>
    <name evidence="2" type="ORF">QQ91_0007205</name>
</gene>
<evidence type="ECO:0000313" key="2">
    <source>
        <dbReference type="EMBL" id="MCM1982610.1"/>
    </source>
</evidence>
<dbReference type="EMBL" id="JTHE03000044">
    <property type="protein sequence ID" value="MCM1982610.1"/>
    <property type="molecule type" value="Genomic_DNA"/>
</dbReference>
<organism evidence="2 3">
    <name type="scientific">Lyngbya confervoides BDU141951</name>
    <dbReference type="NCBI Taxonomy" id="1574623"/>
    <lineage>
        <taxon>Bacteria</taxon>
        <taxon>Bacillati</taxon>
        <taxon>Cyanobacteriota</taxon>
        <taxon>Cyanophyceae</taxon>
        <taxon>Oscillatoriophycideae</taxon>
        <taxon>Oscillatoriales</taxon>
        <taxon>Microcoleaceae</taxon>
        <taxon>Lyngbya</taxon>
    </lineage>
</organism>